<dbReference type="KEGG" id="mcub:MCBB_2317"/>
<keyword evidence="1" id="KW-1133">Transmembrane helix</keyword>
<evidence type="ECO:0000313" key="2">
    <source>
        <dbReference type="EMBL" id="SCG86855.1"/>
    </source>
</evidence>
<feature type="transmembrane region" description="Helical" evidence="1">
    <location>
        <begin position="32"/>
        <end position="49"/>
    </location>
</feature>
<feature type="transmembrane region" description="Helical" evidence="1">
    <location>
        <begin position="56"/>
        <end position="77"/>
    </location>
</feature>
<accession>A0A1D3L5P5</accession>
<dbReference type="OrthoDB" id="72806at2157"/>
<protein>
    <submittedName>
        <fullName evidence="2">Putative membrane protein</fullName>
    </submittedName>
</protein>
<organism evidence="2 3">
    <name type="scientific">Methanobacterium congolense</name>
    <dbReference type="NCBI Taxonomy" id="118062"/>
    <lineage>
        <taxon>Archaea</taxon>
        <taxon>Methanobacteriati</taxon>
        <taxon>Methanobacteriota</taxon>
        <taxon>Methanomada group</taxon>
        <taxon>Methanobacteria</taxon>
        <taxon>Methanobacteriales</taxon>
        <taxon>Methanobacteriaceae</taxon>
        <taxon>Methanobacterium</taxon>
    </lineage>
</organism>
<feature type="transmembrane region" description="Helical" evidence="1">
    <location>
        <begin position="89"/>
        <end position="109"/>
    </location>
</feature>
<dbReference type="EMBL" id="LT607756">
    <property type="protein sequence ID" value="SCG86855.1"/>
    <property type="molecule type" value="Genomic_DNA"/>
</dbReference>
<evidence type="ECO:0000313" key="3">
    <source>
        <dbReference type="Proteomes" id="UP000094707"/>
    </source>
</evidence>
<keyword evidence="1" id="KW-0472">Membrane</keyword>
<dbReference type="RefSeq" id="WP_071907877.1">
    <property type="nucleotide sequence ID" value="NZ_LT607756.1"/>
</dbReference>
<name>A0A1D3L5P5_9EURY</name>
<gene>
    <name evidence="2" type="ORF">MCBB_2317</name>
</gene>
<sequence length="117" mass="13388">MKTGSMMIIIGCISIVMGLPSFLLYGELSPDIFLILGGILLIIIGVFRNKGYFNKNYYMAIFSVIALWGLTLLYIFLFRTNEYLGDTDFFYILVGLFILLMISFGGAYIRRRKKLDL</sequence>
<dbReference type="NCBIfam" id="TIGR01167">
    <property type="entry name" value="LPXTG_anchor"/>
    <property type="match status" value="1"/>
</dbReference>
<reference evidence="2 3" key="1">
    <citation type="submission" date="2016-08" db="EMBL/GenBank/DDBJ databases">
        <authorList>
            <person name="Seilhamer J.J."/>
        </authorList>
    </citation>
    <scope>NUCLEOTIDE SEQUENCE [LARGE SCALE GENOMIC DNA]</scope>
    <source>
        <strain evidence="2">Buetzberg</strain>
    </source>
</reference>
<keyword evidence="3" id="KW-1185">Reference proteome</keyword>
<evidence type="ECO:0000256" key="1">
    <source>
        <dbReference type="SAM" id="Phobius"/>
    </source>
</evidence>
<dbReference type="GeneID" id="30413150"/>
<proteinExistence type="predicted"/>
<keyword evidence="1" id="KW-0812">Transmembrane</keyword>
<dbReference type="Proteomes" id="UP000094707">
    <property type="component" value="Chromosome I"/>
</dbReference>
<dbReference type="AlphaFoldDB" id="A0A1D3L5P5"/>
<feature type="transmembrane region" description="Helical" evidence="1">
    <location>
        <begin position="7"/>
        <end position="26"/>
    </location>
</feature>